<sequence length="157" mass="17869">MAKLTINPDPKDAHRVRHTRVGIWDLYEDRETDVSRIAWMYAQIVQSVPHILRILKDLLGIKRGWMLLSTLLVIEVLVSLTPAVSLWYTSQLFSLVETVMETRTADSTLLVHVAAGHLTCTVVTRFLKHARRFIIPPPAQIHQKIPDGAHIQLLNLP</sequence>
<reference evidence="3" key="2">
    <citation type="submission" date="2015-01" db="EMBL/GenBank/DDBJ databases">
        <title>Evolutionary Origins and Diversification of the Mycorrhizal Mutualists.</title>
        <authorList>
            <consortium name="DOE Joint Genome Institute"/>
            <consortium name="Mycorrhizal Genomics Consortium"/>
            <person name="Kohler A."/>
            <person name="Kuo A."/>
            <person name="Nagy L.G."/>
            <person name="Floudas D."/>
            <person name="Copeland A."/>
            <person name="Barry K.W."/>
            <person name="Cichocki N."/>
            <person name="Veneault-Fourrey C."/>
            <person name="LaButti K."/>
            <person name="Lindquist E.A."/>
            <person name="Lipzen A."/>
            <person name="Lundell T."/>
            <person name="Morin E."/>
            <person name="Murat C."/>
            <person name="Riley R."/>
            <person name="Ohm R."/>
            <person name="Sun H."/>
            <person name="Tunlid A."/>
            <person name="Henrissat B."/>
            <person name="Grigoriev I.V."/>
            <person name="Hibbett D.S."/>
            <person name="Martin F."/>
        </authorList>
    </citation>
    <scope>NUCLEOTIDE SEQUENCE [LARGE SCALE GENOMIC DNA]</scope>
    <source>
        <strain evidence="3">UH-Slu-Lm8-n1</strain>
    </source>
</reference>
<evidence type="ECO:0000313" key="3">
    <source>
        <dbReference type="Proteomes" id="UP000054485"/>
    </source>
</evidence>
<dbReference type="OrthoDB" id="6500128at2759"/>
<reference evidence="2 3" key="1">
    <citation type="submission" date="2014-04" db="EMBL/GenBank/DDBJ databases">
        <authorList>
            <consortium name="DOE Joint Genome Institute"/>
            <person name="Kuo A."/>
            <person name="Ruytinx J."/>
            <person name="Rineau F."/>
            <person name="Colpaert J."/>
            <person name="Kohler A."/>
            <person name="Nagy L.G."/>
            <person name="Floudas D."/>
            <person name="Copeland A."/>
            <person name="Barry K.W."/>
            <person name="Cichocki N."/>
            <person name="Veneault-Fourrey C."/>
            <person name="LaButti K."/>
            <person name="Lindquist E.A."/>
            <person name="Lipzen A."/>
            <person name="Lundell T."/>
            <person name="Morin E."/>
            <person name="Murat C."/>
            <person name="Sun H."/>
            <person name="Tunlid A."/>
            <person name="Henrissat B."/>
            <person name="Grigoriev I.V."/>
            <person name="Hibbett D.S."/>
            <person name="Martin F."/>
            <person name="Nordberg H.P."/>
            <person name="Cantor M.N."/>
            <person name="Hua S.X."/>
        </authorList>
    </citation>
    <scope>NUCLEOTIDE SEQUENCE [LARGE SCALE GENOMIC DNA]</scope>
    <source>
        <strain evidence="2 3">UH-Slu-Lm8-n1</strain>
    </source>
</reference>
<keyword evidence="3" id="KW-1185">Reference proteome</keyword>
<dbReference type="AlphaFoldDB" id="A0A0C9ZVG6"/>
<dbReference type="InParanoid" id="A0A0C9ZVG6"/>
<keyword evidence="1" id="KW-0472">Membrane</keyword>
<keyword evidence="1" id="KW-0812">Transmembrane</keyword>
<evidence type="ECO:0000256" key="1">
    <source>
        <dbReference type="SAM" id="Phobius"/>
    </source>
</evidence>
<dbReference type="Proteomes" id="UP000054485">
    <property type="component" value="Unassembled WGS sequence"/>
</dbReference>
<evidence type="ECO:0000313" key="2">
    <source>
        <dbReference type="EMBL" id="KIK41835.1"/>
    </source>
</evidence>
<gene>
    <name evidence="2" type="ORF">CY34DRAFT_805593</name>
</gene>
<dbReference type="EMBL" id="KN835256">
    <property type="protein sequence ID" value="KIK41835.1"/>
    <property type="molecule type" value="Genomic_DNA"/>
</dbReference>
<accession>A0A0C9ZVG6</accession>
<organism evidence="2 3">
    <name type="scientific">Suillus luteus UH-Slu-Lm8-n1</name>
    <dbReference type="NCBI Taxonomy" id="930992"/>
    <lineage>
        <taxon>Eukaryota</taxon>
        <taxon>Fungi</taxon>
        <taxon>Dikarya</taxon>
        <taxon>Basidiomycota</taxon>
        <taxon>Agaricomycotina</taxon>
        <taxon>Agaricomycetes</taxon>
        <taxon>Agaricomycetidae</taxon>
        <taxon>Boletales</taxon>
        <taxon>Suillineae</taxon>
        <taxon>Suillaceae</taxon>
        <taxon>Suillus</taxon>
    </lineage>
</organism>
<dbReference type="HOGENOM" id="CLU_1679111_0_0_1"/>
<keyword evidence="1" id="KW-1133">Transmembrane helix</keyword>
<name>A0A0C9ZVG6_9AGAM</name>
<feature type="transmembrane region" description="Helical" evidence="1">
    <location>
        <begin position="65"/>
        <end position="89"/>
    </location>
</feature>
<proteinExistence type="predicted"/>
<dbReference type="STRING" id="930992.A0A0C9ZVG6"/>
<protein>
    <submittedName>
        <fullName evidence="2">Uncharacterized protein</fullName>
    </submittedName>
</protein>
<feature type="transmembrane region" description="Helical" evidence="1">
    <location>
        <begin position="109"/>
        <end position="127"/>
    </location>
</feature>